<dbReference type="PANTHER" id="PTHR33490:SF12">
    <property type="entry name" value="BLL5557 PROTEIN"/>
    <property type="match status" value="1"/>
</dbReference>
<dbReference type="Gene3D" id="2.60.40.2250">
    <property type="match status" value="1"/>
</dbReference>
<protein>
    <submittedName>
        <fullName evidence="2">Transglutaminase family protein</fullName>
    </submittedName>
</protein>
<sequence>MRLRYEVELPYQVQVTGADFIFNIQAARTPQQMVVEENLFVSQQVPLQEYTDPASGGRFLRLRAFDGELTVRYQATVDIVHRLDDPQMIAETWVRDLPGAVLPYLYPSRYCESDVLNSFAMTQFGTLWQGYGRVQAICEWVQRHVSFVSGSSWGTTSATHTLQSRQGVCRDFAHLMIALCRAVNIPARFTTGLDYGADPALGPPDFHAYVEAFVGGRWYMFDPSGTAIPMGFVRLTSGRDAADSAFASIFGAVQAMTQRLSITAVPGSDGVLREPVRTWQALSTDSAVQPAAG</sequence>
<dbReference type="InterPro" id="IPR048930">
    <property type="entry name" value="Bact_transglu_N_2"/>
</dbReference>
<dbReference type="SUPFAM" id="SSF54001">
    <property type="entry name" value="Cysteine proteinases"/>
    <property type="match status" value="1"/>
</dbReference>
<evidence type="ECO:0000259" key="1">
    <source>
        <dbReference type="SMART" id="SM00460"/>
    </source>
</evidence>
<proteinExistence type="predicted"/>
<keyword evidence="3" id="KW-1185">Reference proteome</keyword>
<comment type="caution">
    <text evidence="2">The sequence shown here is derived from an EMBL/GenBank/DDBJ whole genome shotgun (WGS) entry which is preliminary data.</text>
</comment>
<name>A0ABR9S612_9BURK</name>
<organism evidence="2 3">
    <name type="scientific">Ramlibacter pallidus</name>
    <dbReference type="NCBI Taxonomy" id="2780087"/>
    <lineage>
        <taxon>Bacteria</taxon>
        <taxon>Pseudomonadati</taxon>
        <taxon>Pseudomonadota</taxon>
        <taxon>Betaproteobacteria</taxon>
        <taxon>Burkholderiales</taxon>
        <taxon>Comamonadaceae</taxon>
        <taxon>Ramlibacter</taxon>
    </lineage>
</organism>
<dbReference type="Pfam" id="PF21295">
    <property type="entry name" value="Bact_transglu_N_2"/>
    <property type="match status" value="1"/>
</dbReference>
<feature type="domain" description="Transglutaminase-like" evidence="1">
    <location>
        <begin position="161"/>
        <end position="225"/>
    </location>
</feature>
<evidence type="ECO:0000313" key="2">
    <source>
        <dbReference type="EMBL" id="MBE7368737.1"/>
    </source>
</evidence>
<dbReference type="PANTHER" id="PTHR33490">
    <property type="entry name" value="BLR5614 PROTEIN-RELATED"/>
    <property type="match status" value="1"/>
</dbReference>
<dbReference type="Proteomes" id="UP000806285">
    <property type="component" value="Unassembled WGS sequence"/>
</dbReference>
<dbReference type="Pfam" id="PF01841">
    <property type="entry name" value="Transglut_core"/>
    <property type="match status" value="1"/>
</dbReference>
<reference evidence="2 3" key="1">
    <citation type="submission" date="2020-10" db="EMBL/GenBank/DDBJ databases">
        <title>Ramlibacter sp. HM2 16S ribosomal RNA gene Genome sequencing and assembly.</title>
        <authorList>
            <person name="Kang M."/>
        </authorList>
    </citation>
    <scope>NUCLEOTIDE SEQUENCE [LARGE SCALE GENOMIC DNA]</scope>
    <source>
        <strain evidence="2 3">HM2</strain>
    </source>
</reference>
<dbReference type="InterPro" id="IPR002931">
    <property type="entry name" value="Transglutaminase-like"/>
</dbReference>
<dbReference type="Gene3D" id="3.10.620.30">
    <property type="match status" value="1"/>
</dbReference>
<gene>
    <name evidence="2" type="ORF">IM787_14345</name>
</gene>
<evidence type="ECO:0000313" key="3">
    <source>
        <dbReference type="Proteomes" id="UP000806285"/>
    </source>
</evidence>
<dbReference type="SMART" id="SM00460">
    <property type="entry name" value="TGc"/>
    <property type="match status" value="1"/>
</dbReference>
<dbReference type="EMBL" id="JADDIV010000004">
    <property type="protein sequence ID" value="MBE7368737.1"/>
    <property type="molecule type" value="Genomic_DNA"/>
</dbReference>
<dbReference type="InterPro" id="IPR038765">
    <property type="entry name" value="Papain-like_cys_pep_sf"/>
</dbReference>
<accession>A0ABR9S612</accession>